<evidence type="ECO:0000256" key="5">
    <source>
        <dbReference type="ARBA" id="ARBA00023085"/>
    </source>
</evidence>
<dbReference type="Proteomes" id="UP001180020">
    <property type="component" value="Unassembled WGS sequence"/>
</dbReference>
<dbReference type="InterPro" id="IPR000070">
    <property type="entry name" value="Pectinesterase_cat"/>
</dbReference>
<proteinExistence type="inferred from homology"/>
<dbReference type="GO" id="GO:0045490">
    <property type="term" value="P:pectin catabolic process"/>
    <property type="evidence" value="ECO:0007669"/>
    <property type="project" value="TreeGrafter"/>
</dbReference>
<keyword evidence="4" id="KW-0378">Hydrolase</keyword>
<dbReference type="EMBL" id="JAUJYO010000001">
    <property type="protein sequence ID" value="KAK1326255.1"/>
    <property type="molecule type" value="Genomic_DNA"/>
</dbReference>
<comment type="similarity">
    <text evidence="2">Belongs to the pectinesterase family.</text>
</comment>
<reference evidence="7" key="2">
    <citation type="submission" date="2023-06" db="EMBL/GenBank/DDBJ databases">
        <authorList>
            <person name="Ma L."/>
            <person name="Liu K.-W."/>
            <person name="Li Z."/>
            <person name="Hsiao Y.-Y."/>
            <person name="Qi Y."/>
            <person name="Fu T."/>
            <person name="Tang G."/>
            <person name="Zhang D."/>
            <person name="Sun W.-H."/>
            <person name="Liu D.-K."/>
            <person name="Li Y."/>
            <person name="Chen G.-Z."/>
            <person name="Liu X.-D."/>
            <person name="Liao X.-Y."/>
            <person name="Jiang Y.-T."/>
            <person name="Yu X."/>
            <person name="Hao Y."/>
            <person name="Huang J."/>
            <person name="Zhao X.-W."/>
            <person name="Ke S."/>
            <person name="Chen Y.-Y."/>
            <person name="Wu W.-L."/>
            <person name="Hsu J.-L."/>
            <person name="Lin Y.-F."/>
            <person name="Huang M.-D."/>
            <person name="Li C.-Y."/>
            <person name="Huang L."/>
            <person name="Wang Z.-W."/>
            <person name="Zhao X."/>
            <person name="Zhong W.-Y."/>
            <person name="Peng D.-H."/>
            <person name="Ahmad S."/>
            <person name="Lan S."/>
            <person name="Zhang J.-S."/>
            <person name="Tsai W.-C."/>
            <person name="Van De Peer Y."/>
            <person name="Liu Z.-J."/>
        </authorList>
    </citation>
    <scope>NUCLEOTIDE SEQUENCE</scope>
    <source>
        <strain evidence="7">CP</strain>
        <tissue evidence="7">Leaves</tissue>
    </source>
</reference>
<comment type="pathway">
    <text evidence="1">Glycan metabolism; pectin degradation; 2-dehydro-3-deoxy-D-gluconate from pectin: step 1/5.</text>
</comment>
<dbReference type="Pfam" id="PF01095">
    <property type="entry name" value="Pectinesterase"/>
    <property type="match status" value="1"/>
</dbReference>
<evidence type="ECO:0000256" key="2">
    <source>
        <dbReference type="ARBA" id="ARBA00008891"/>
    </source>
</evidence>
<dbReference type="Gene3D" id="2.160.20.10">
    <property type="entry name" value="Single-stranded right-handed beta-helix, Pectin lyase-like"/>
    <property type="match status" value="1"/>
</dbReference>
<sequence>MHGPGNPSVALRVSGDKVAFCARRFTSYQDTLFDHRGRHYCRNCYIEGATDYASYTLFLFLIHEIFLSLSPSAMDWVKSQKRTRWIHGLSYKEAAPFLAQSMINGQRWLRWPKASHFKCACTHIAEKMNDD</sequence>
<evidence type="ECO:0000256" key="3">
    <source>
        <dbReference type="ARBA" id="ARBA00013229"/>
    </source>
</evidence>
<gene>
    <name evidence="7" type="primary">PME53</name>
    <name evidence="7" type="ORF">QJS10_CPA01g01186</name>
</gene>
<evidence type="ECO:0000259" key="6">
    <source>
        <dbReference type="Pfam" id="PF01095"/>
    </source>
</evidence>
<comment type="caution">
    <text evidence="7">The sequence shown here is derived from an EMBL/GenBank/DDBJ whole genome shotgun (WGS) entry which is preliminary data.</text>
</comment>
<dbReference type="SUPFAM" id="SSF51126">
    <property type="entry name" value="Pectin lyase-like"/>
    <property type="match status" value="1"/>
</dbReference>
<evidence type="ECO:0000313" key="8">
    <source>
        <dbReference type="Proteomes" id="UP001180020"/>
    </source>
</evidence>
<feature type="domain" description="Pectinesterase catalytic" evidence="6">
    <location>
        <begin position="7"/>
        <end position="52"/>
    </location>
</feature>
<dbReference type="PANTHER" id="PTHR31321:SF72">
    <property type="entry name" value="PECTINESTERASE 11-RELATED"/>
    <property type="match status" value="1"/>
</dbReference>
<dbReference type="GO" id="GO:0042545">
    <property type="term" value="P:cell wall modification"/>
    <property type="evidence" value="ECO:0007669"/>
    <property type="project" value="InterPro"/>
</dbReference>
<dbReference type="PANTHER" id="PTHR31321">
    <property type="entry name" value="ACYL-COA THIOESTER HYDROLASE YBHC-RELATED"/>
    <property type="match status" value="1"/>
</dbReference>
<dbReference type="InterPro" id="IPR012334">
    <property type="entry name" value="Pectin_lyas_fold"/>
</dbReference>
<dbReference type="EC" id="3.1.1.11" evidence="3"/>
<protein>
    <recommendedName>
        <fullName evidence="3">pectinesterase</fullName>
        <ecNumber evidence="3">3.1.1.11</ecNumber>
    </recommendedName>
</protein>
<dbReference type="GO" id="GO:0030599">
    <property type="term" value="F:pectinesterase activity"/>
    <property type="evidence" value="ECO:0007669"/>
    <property type="project" value="UniProtKB-EC"/>
</dbReference>
<name>A0AAV9FJW2_ACOCL</name>
<keyword evidence="5" id="KW-0063">Aspartyl esterase</keyword>
<evidence type="ECO:0000313" key="7">
    <source>
        <dbReference type="EMBL" id="KAK1326255.1"/>
    </source>
</evidence>
<organism evidence="7 8">
    <name type="scientific">Acorus calamus</name>
    <name type="common">Sweet flag</name>
    <dbReference type="NCBI Taxonomy" id="4465"/>
    <lineage>
        <taxon>Eukaryota</taxon>
        <taxon>Viridiplantae</taxon>
        <taxon>Streptophyta</taxon>
        <taxon>Embryophyta</taxon>
        <taxon>Tracheophyta</taxon>
        <taxon>Spermatophyta</taxon>
        <taxon>Magnoliopsida</taxon>
        <taxon>Liliopsida</taxon>
        <taxon>Acoraceae</taxon>
        <taxon>Acorus</taxon>
    </lineage>
</organism>
<keyword evidence="8" id="KW-1185">Reference proteome</keyword>
<accession>A0AAV9FJW2</accession>
<evidence type="ECO:0000256" key="1">
    <source>
        <dbReference type="ARBA" id="ARBA00005184"/>
    </source>
</evidence>
<dbReference type="AlphaFoldDB" id="A0AAV9FJW2"/>
<evidence type="ECO:0000256" key="4">
    <source>
        <dbReference type="ARBA" id="ARBA00022801"/>
    </source>
</evidence>
<reference evidence="7" key="1">
    <citation type="journal article" date="2023" name="Nat. Commun.">
        <title>Diploid and tetraploid genomes of Acorus and the evolution of monocots.</title>
        <authorList>
            <person name="Ma L."/>
            <person name="Liu K.W."/>
            <person name="Li Z."/>
            <person name="Hsiao Y.Y."/>
            <person name="Qi Y."/>
            <person name="Fu T."/>
            <person name="Tang G.D."/>
            <person name="Zhang D."/>
            <person name="Sun W.H."/>
            <person name="Liu D.K."/>
            <person name="Li Y."/>
            <person name="Chen G.Z."/>
            <person name="Liu X.D."/>
            <person name="Liao X.Y."/>
            <person name="Jiang Y.T."/>
            <person name="Yu X."/>
            <person name="Hao Y."/>
            <person name="Huang J."/>
            <person name="Zhao X.W."/>
            <person name="Ke S."/>
            <person name="Chen Y.Y."/>
            <person name="Wu W.L."/>
            <person name="Hsu J.L."/>
            <person name="Lin Y.F."/>
            <person name="Huang M.D."/>
            <person name="Li C.Y."/>
            <person name="Huang L."/>
            <person name="Wang Z.W."/>
            <person name="Zhao X."/>
            <person name="Zhong W.Y."/>
            <person name="Peng D.H."/>
            <person name="Ahmad S."/>
            <person name="Lan S."/>
            <person name="Zhang J.S."/>
            <person name="Tsai W.C."/>
            <person name="Van de Peer Y."/>
            <person name="Liu Z.J."/>
        </authorList>
    </citation>
    <scope>NUCLEOTIDE SEQUENCE</scope>
    <source>
        <strain evidence="7">CP</strain>
    </source>
</reference>
<dbReference type="InterPro" id="IPR011050">
    <property type="entry name" value="Pectin_lyase_fold/virulence"/>
</dbReference>